<gene>
    <name evidence="1" type="ORF">E3N88_26843</name>
</gene>
<reference evidence="1 2" key="1">
    <citation type="submission" date="2019-05" db="EMBL/GenBank/DDBJ databases">
        <title>Mikania micrantha, genome provides insights into the molecular mechanism of rapid growth.</title>
        <authorList>
            <person name="Liu B."/>
        </authorList>
    </citation>
    <scope>NUCLEOTIDE SEQUENCE [LARGE SCALE GENOMIC DNA]</scope>
    <source>
        <strain evidence="1">NLD-2019</strain>
        <tissue evidence="1">Leaf</tissue>
    </source>
</reference>
<organism evidence="1 2">
    <name type="scientific">Mikania micrantha</name>
    <name type="common">bitter vine</name>
    <dbReference type="NCBI Taxonomy" id="192012"/>
    <lineage>
        <taxon>Eukaryota</taxon>
        <taxon>Viridiplantae</taxon>
        <taxon>Streptophyta</taxon>
        <taxon>Embryophyta</taxon>
        <taxon>Tracheophyta</taxon>
        <taxon>Spermatophyta</taxon>
        <taxon>Magnoliopsida</taxon>
        <taxon>eudicotyledons</taxon>
        <taxon>Gunneridae</taxon>
        <taxon>Pentapetalae</taxon>
        <taxon>asterids</taxon>
        <taxon>campanulids</taxon>
        <taxon>Asterales</taxon>
        <taxon>Asteraceae</taxon>
        <taxon>Asteroideae</taxon>
        <taxon>Heliantheae alliance</taxon>
        <taxon>Eupatorieae</taxon>
        <taxon>Mikania</taxon>
    </lineage>
</organism>
<name>A0A5N6MXY6_9ASTR</name>
<sequence>MEGGVIKDEVGVVVFGVGLFNGASVMSWRSSGGGAWGRRCGIGVVVWRRGGGEEVEGVAGVESRVKQMGGLRLWEPREVRENMFNEMDMSGGIDAVCERV</sequence>
<comment type="caution">
    <text evidence="1">The sequence shown here is derived from an EMBL/GenBank/DDBJ whole genome shotgun (WGS) entry which is preliminary data.</text>
</comment>
<dbReference type="AlphaFoldDB" id="A0A5N6MXY6"/>
<protein>
    <submittedName>
        <fullName evidence="1">Uncharacterized protein</fullName>
    </submittedName>
</protein>
<proteinExistence type="predicted"/>
<dbReference type="EMBL" id="SZYD01000014">
    <property type="protein sequence ID" value="KAD4178252.1"/>
    <property type="molecule type" value="Genomic_DNA"/>
</dbReference>
<evidence type="ECO:0000313" key="2">
    <source>
        <dbReference type="Proteomes" id="UP000326396"/>
    </source>
</evidence>
<keyword evidence="2" id="KW-1185">Reference proteome</keyword>
<accession>A0A5N6MXY6</accession>
<evidence type="ECO:0000313" key="1">
    <source>
        <dbReference type="EMBL" id="KAD4178252.1"/>
    </source>
</evidence>
<dbReference type="Proteomes" id="UP000326396">
    <property type="component" value="Linkage Group LG4"/>
</dbReference>